<gene>
    <name evidence="4" type="ORF">SAMN04488051_11015</name>
</gene>
<evidence type="ECO:0000256" key="1">
    <source>
        <dbReference type="ARBA" id="ARBA00022603"/>
    </source>
</evidence>
<feature type="domain" description="Methyltransferase" evidence="3">
    <location>
        <begin position="39"/>
        <end position="127"/>
    </location>
</feature>
<dbReference type="Proteomes" id="UP000198773">
    <property type="component" value="Unassembled WGS sequence"/>
</dbReference>
<name>A0A1H4FEN5_ALKAM</name>
<sequence length="194" mass="21530">MSVDFYNQNAACFVRDTVTVEMAALYDEFLPNLKTRSHIVDAGCGSGRDTLFFLQQGFQVTAFDASEAMVAAAQELTGSKVLLTDFNAFSAPELVDAIWACASLLHVPAAELSDTFEHLAHQLKPGGIFYCSFKQAEVDTSRDGRHFTNMTEQRLGKMLKGTSLQIHKCWSTSDLRPGRENELWLNALLEKRSA</sequence>
<dbReference type="PANTHER" id="PTHR43861">
    <property type="entry name" value="TRANS-ACONITATE 2-METHYLTRANSFERASE-RELATED"/>
    <property type="match status" value="1"/>
</dbReference>
<dbReference type="OrthoDB" id="9791837at2"/>
<proteinExistence type="predicted"/>
<dbReference type="SUPFAM" id="SSF53335">
    <property type="entry name" value="S-adenosyl-L-methionine-dependent methyltransferases"/>
    <property type="match status" value="1"/>
</dbReference>
<accession>A0A1H4FEN5</accession>
<dbReference type="InterPro" id="IPR041698">
    <property type="entry name" value="Methyltransf_25"/>
</dbReference>
<organism evidence="4 5">
    <name type="scientific">Alkalimonas amylolytica</name>
    <dbReference type="NCBI Taxonomy" id="152573"/>
    <lineage>
        <taxon>Bacteria</taxon>
        <taxon>Pseudomonadati</taxon>
        <taxon>Pseudomonadota</taxon>
        <taxon>Gammaproteobacteria</taxon>
        <taxon>Alkalimonas</taxon>
    </lineage>
</organism>
<keyword evidence="2 4" id="KW-0808">Transferase</keyword>
<dbReference type="Gene3D" id="3.40.50.150">
    <property type="entry name" value="Vaccinia Virus protein VP39"/>
    <property type="match status" value="1"/>
</dbReference>
<dbReference type="Pfam" id="PF13649">
    <property type="entry name" value="Methyltransf_25"/>
    <property type="match status" value="1"/>
</dbReference>
<dbReference type="GO" id="GO:0032259">
    <property type="term" value="P:methylation"/>
    <property type="evidence" value="ECO:0007669"/>
    <property type="project" value="UniProtKB-KW"/>
</dbReference>
<dbReference type="RefSeq" id="WP_091344728.1">
    <property type="nucleotide sequence ID" value="NZ_FNRM01000010.1"/>
</dbReference>
<dbReference type="PANTHER" id="PTHR43861:SF1">
    <property type="entry name" value="TRANS-ACONITATE 2-METHYLTRANSFERASE"/>
    <property type="match status" value="1"/>
</dbReference>
<dbReference type="InterPro" id="IPR029063">
    <property type="entry name" value="SAM-dependent_MTases_sf"/>
</dbReference>
<evidence type="ECO:0000313" key="5">
    <source>
        <dbReference type="Proteomes" id="UP000198773"/>
    </source>
</evidence>
<dbReference type="GO" id="GO:0008168">
    <property type="term" value="F:methyltransferase activity"/>
    <property type="evidence" value="ECO:0007669"/>
    <property type="project" value="UniProtKB-KW"/>
</dbReference>
<dbReference type="STRING" id="152573.SAMN04488051_11015"/>
<evidence type="ECO:0000313" key="4">
    <source>
        <dbReference type="EMBL" id="SEA95487.1"/>
    </source>
</evidence>
<reference evidence="4 5" key="1">
    <citation type="submission" date="2016-10" db="EMBL/GenBank/DDBJ databases">
        <authorList>
            <person name="de Groot N.N."/>
        </authorList>
    </citation>
    <scope>NUCLEOTIDE SEQUENCE [LARGE SCALE GENOMIC DNA]</scope>
    <source>
        <strain evidence="4 5">CGMCC 1.3430</strain>
    </source>
</reference>
<keyword evidence="1 4" id="KW-0489">Methyltransferase</keyword>
<evidence type="ECO:0000259" key="3">
    <source>
        <dbReference type="Pfam" id="PF13649"/>
    </source>
</evidence>
<evidence type="ECO:0000256" key="2">
    <source>
        <dbReference type="ARBA" id="ARBA00022679"/>
    </source>
</evidence>
<keyword evidence="5" id="KW-1185">Reference proteome</keyword>
<dbReference type="CDD" id="cd02440">
    <property type="entry name" value="AdoMet_MTases"/>
    <property type="match status" value="1"/>
</dbReference>
<dbReference type="AlphaFoldDB" id="A0A1H4FEN5"/>
<dbReference type="EMBL" id="FNRM01000010">
    <property type="protein sequence ID" value="SEA95487.1"/>
    <property type="molecule type" value="Genomic_DNA"/>
</dbReference>
<protein>
    <submittedName>
        <fullName evidence="4">Methyltransferase domain-containing protein</fullName>
    </submittedName>
</protein>